<dbReference type="Proteomes" id="UP000751190">
    <property type="component" value="Unassembled WGS sequence"/>
</dbReference>
<comment type="caution">
    <text evidence="10">The sequence shown here is derived from an EMBL/GenBank/DDBJ whole genome shotgun (WGS) entry which is preliminary data.</text>
</comment>
<dbReference type="InterPro" id="IPR051523">
    <property type="entry name" value="KISH_domain"/>
</dbReference>
<dbReference type="OMA" id="KVGFQGT"/>
<protein>
    <recommendedName>
        <fullName evidence="9">Protein kish</fullName>
    </recommendedName>
</protein>
<organism evidence="10 11">
    <name type="scientific">Diacronema lutheri</name>
    <name type="common">Unicellular marine alga</name>
    <name type="synonym">Monochrysis lutheri</name>
    <dbReference type="NCBI Taxonomy" id="2081491"/>
    <lineage>
        <taxon>Eukaryota</taxon>
        <taxon>Haptista</taxon>
        <taxon>Haptophyta</taxon>
        <taxon>Pavlovophyceae</taxon>
        <taxon>Pavlovales</taxon>
        <taxon>Pavlovaceae</taxon>
        <taxon>Diacronema</taxon>
    </lineage>
</organism>
<dbReference type="GO" id="GO:0000139">
    <property type="term" value="C:Golgi membrane"/>
    <property type="evidence" value="ECO:0007669"/>
    <property type="project" value="UniProtKB-SubCell"/>
</dbReference>
<feature type="signal peptide" evidence="9">
    <location>
        <begin position="1"/>
        <end position="26"/>
    </location>
</feature>
<evidence type="ECO:0000256" key="7">
    <source>
        <dbReference type="ARBA" id="ARBA00023034"/>
    </source>
</evidence>
<reference evidence="10" key="1">
    <citation type="submission" date="2021-05" db="EMBL/GenBank/DDBJ databases">
        <title>The genome of the haptophyte Pavlova lutheri (Diacronema luteri, Pavlovales) - a model for lipid biosynthesis in eukaryotic algae.</title>
        <authorList>
            <person name="Hulatt C.J."/>
            <person name="Posewitz M.C."/>
        </authorList>
    </citation>
    <scope>NUCLEOTIDE SEQUENCE</scope>
    <source>
        <strain evidence="10">NIVA-4/92</strain>
    </source>
</reference>
<evidence type="ECO:0000256" key="3">
    <source>
        <dbReference type="ARBA" id="ARBA00008961"/>
    </source>
</evidence>
<dbReference type="AlphaFoldDB" id="A0A8J5XNX5"/>
<dbReference type="InterPro" id="IPR009653">
    <property type="entry name" value="Ksh1"/>
</dbReference>
<evidence type="ECO:0000256" key="4">
    <source>
        <dbReference type="ARBA" id="ARBA00022692"/>
    </source>
</evidence>
<keyword evidence="4" id="KW-0812">Transmembrane</keyword>
<evidence type="ECO:0000256" key="2">
    <source>
        <dbReference type="ARBA" id="ARBA00004614"/>
    </source>
</evidence>
<keyword evidence="5 9" id="KW-0732">Signal</keyword>
<dbReference type="Pfam" id="PF06842">
    <property type="entry name" value="DUF1242"/>
    <property type="match status" value="1"/>
</dbReference>
<keyword evidence="11" id="KW-1185">Reference proteome</keyword>
<evidence type="ECO:0000256" key="6">
    <source>
        <dbReference type="ARBA" id="ARBA00022989"/>
    </source>
</evidence>
<name>A0A8J5XNX5_DIALT</name>
<proteinExistence type="inferred from homology"/>
<gene>
    <name evidence="10" type="ORF">KFE25_000197</name>
</gene>
<accession>A0A8J5XNX5</accession>
<evidence type="ECO:0000256" key="9">
    <source>
        <dbReference type="RuleBase" id="RU910717"/>
    </source>
</evidence>
<evidence type="ECO:0000256" key="5">
    <source>
        <dbReference type="ARBA" id="ARBA00022729"/>
    </source>
</evidence>
<evidence type="ECO:0000313" key="10">
    <source>
        <dbReference type="EMBL" id="KAG8464029.1"/>
    </source>
</evidence>
<dbReference type="PANTHER" id="PTHR13229">
    <property type="entry name" value="PROTEIN KISH-A"/>
    <property type="match status" value="1"/>
</dbReference>
<evidence type="ECO:0000256" key="1">
    <source>
        <dbReference type="ARBA" id="ARBA00002154"/>
    </source>
</evidence>
<sequence>MSALLNFQSFLVCILLFICSSTYLRAQLPSIIKREKDGMTALIYKASVIGNRLSPYVSISCLAMGVCVLLF</sequence>
<keyword evidence="8" id="KW-0472">Membrane</keyword>
<feature type="chain" id="PRO_5035337226" description="Protein kish" evidence="9">
    <location>
        <begin position="27"/>
        <end position="71"/>
    </location>
</feature>
<evidence type="ECO:0000256" key="8">
    <source>
        <dbReference type="ARBA" id="ARBA00023136"/>
    </source>
</evidence>
<comment type="function">
    <text evidence="1 9">Involved in the early part of the secretory pathway.</text>
</comment>
<evidence type="ECO:0000313" key="11">
    <source>
        <dbReference type="Proteomes" id="UP000751190"/>
    </source>
</evidence>
<comment type="similarity">
    <text evidence="3 9">Belongs to the KISH family.</text>
</comment>
<keyword evidence="7 9" id="KW-0333">Golgi apparatus</keyword>
<keyword evidence="6" id="KW-1133">Transmembrane helix</keyword>
<comment type="subcellular location">
    <subcellularLocation>
        <location evidence="2 9">Golgi apparatus membrane</location>
        <topology evidence="2 9">Single-pass type I membrane protein</topology>
    </subcellularLocation>
</comment>
<dbReference type="EMBL" id="JAGTXO010000014">
    <property type="protein sequence ID" value="KAG8464029.1"/>
    <property type="molecule type" value="Genomic_DNA"/>
</dbReference>
<dbReference type="OrthoDB" id="10034655at2759"/>